<dbReference type="GO" id="GO:0003924">
    <property type="term" value="F:GTPase activity"/>
    <property type="evidence" value="ECO:0007669"/>
    <property type="project" value="UniProtKB-UniRule"/>
</dbReference>
<keyword evidence="7 9" id="KW-0460">Magnesium</keyword>
<evidence type="ECO:0000256" key="4">
    <source>
        <dbReference type="ARBA" id="ARBA00022723"/>
    </source>
</evidence>
<keyword evidence="8 9" id="KW-0342">GTP-binding</keyword>
<feature type="binding site" evidence="9">
    <location>
        <position position="193"/>
    </location>
    <ligand>
        <name>Mg(2+)</name>
        <dbReference type="ChEBI" id="CHEBI:18420"/>
    </ligand>
</feature>
<dbReference type="GO" id="GO:0005525">
    <property type="term" value="F:GTP binding"/>
    <property type="evidence" value="ECO:0007669"/>
    <property type="project" value="UniProtKB-UniRule"/>
</dbReference>
<dbReference type="PRINTS" id="PR00326">
    <property type="entry name" value="GTP1OBG"/>
</dbReference>
<name>A0A9D9H9X1_9LACO</name>
<dbReference type="NCBIfam" id="TIGR02729">
    <property type="entry name" value="Obg_CgtA"/>
    <property type="match status" value="1"/>
</dbReference>
<dbReference type="NCBIfam" id="NF008955">
    <property type="entry name" value="PRK12297.1"/>
    <property type="match status" value="1"/>
</dbReference>
<dbReference type="Proteomes" id="UP000823614">
    <property type="component" value="Unassembled WGS sequence"/>
</dbReference>
<comment type="subcellular location">
    <subcellularLocation>
        <location evidence="9">Cytoplasm</location>
    </subcellularLocation>
</comment>
<feature type="binding site" evidence="9">
    <location>
        <begin position="166"/>
        <end position="173"/>
    </location>
    <ligand>
        <name>GTP</name>
        <dbReference type="ChEBI" id="CHEBI:37565"/>
    </ligand>
</feature>
<organism evidence="13 14">
    <name type="scientific">Candidatus Gallilactobacillus intestinavium</name>
    <dbReference type="NCBI Taxonomy" id="2840838"/>
    <lineage>
        <taxon>Bacteria</taxon>
        <taxon>Bacillati</taxon>
        <taxon>Bacillota</taxon>
        <taxon>Bacilli</taxon>
        <taxon>Lactobacillales</taxon>
        <taxon>Lactobacillaceae</taxon>
        <taxon>Lactobacillaceae incertae sedis</taxon>
        <taxon>Candidatus Gallilactobacillus</taxon>
    </lineage>
</organism>
<keyword evidence="3 9" id="KW-0963">Cytoplasm</keyword>
<comment type="function">
    <text evidence="9">An essential GTPase which binds GTP, GDP and possibly (p)ppGpp with moderate affinity, with high nucleotide exchange rates and a fairly low GTP hydrolysis rate. Plays a role in control of the cell cycle, stress response, ribosome biogenesis and in those bacteria that undergo differentiation, in morphogenesis control.</text>
</comment>
<evidence type="ECO:0000256" key="7">
    <source>
        <dbReference type="ARBA" id="ARBA00022842"/>
    </source>
</evidence>
<dbReference type="AlphaFoldDB" id="A0A9D9H9X1"/>
<dbReference type="Pfam" id="PF09269">
    <property type="entry name" value="DUF1967"/>
    <property type="match status" value="1"/>
</dbReference>
<evidence type="ECO:0000256" key="3">
    <source>
        <dbReference type="ARBA" id="ARBA00022490"/>
    </source>
</evidence>
<evidence type="ECO:0000256" key="1">
    <source>
        <dbReference type="ARBA" id="ARBA00001946"/>
    </source>
</evidence>
<dbReference type="Gene3D" id="3.40.50.300">
    <property type="entry name" value="P-loop containing nucleotide triphosphate hydrolases"/>
    <property type="match status" value="1"/>
</dbReference>
<keyword evidence="5 9" id="KW-0547">Nucleotide-binding</keyword>
<comment type="cofactor">
    <cofactor evidence="1 9">
        <name>Mg(2+)</name>
        <dbReference type="ChEBI" id="CHEBI:18420"/>
    </cofactor>
</comment>
<dbReference type="InterPro" id="IPR006073">
    <property type="entry name" value="GTP-bd"/>
</dbReference>
<dbReference type="InterPro" id="IPR006169">
    <property type="entry name" value="GTP1_OBG_dom"/>
</dbReference>
<proteinExistence type="inferred from homology"/>
<feature type="binding site" evidence="9">
    <location>
        <begin position="213"/>
        <end position="216"/>
    </location>
    <ligand>
        <name>GTP</name>
        <dbReference type="ChEBI" id="CHEBI:37565"/>
    </ligand>
</feature>
<dbReference type="InterPro" id="IPR006074">
    <property type="entry name" value="GTP1-OBG_CS"/>
</dbReference>
<evidence type="ECO:0000256" key="8">
    <source>
        <dbReference type="ARBA" id="ARBA00023134"/>
    </source>
</evidence>
<evidence type="ECO:0000256" key="2">
    <source>
        <dbReference type="ARBA" id="ARBA00007699"/>
    </source>
</evidence>
<dbReference type="PANTHER" id="PTHR11702:SF31">
    <property type="entry name" value="MITOCHONDRIAL RIBOSOME-ASSOCIATED GTPASE 2"/>
    <property type="match status" value="1"/>
</dbReference>
<comment type="subunit">
    <text evidence="9">Monomer.</text>
</comment>
<keyword evidence="4 9" id="KW-0479">Metal-binding</keyword>
<dbReference type="InterPro" id="IPR031167">
    <property type="entry name" value="G_OBG"/>
</dbReference>
<dbReference type="PIRSF" id="PIRSF002401">
    <property type="entry name" value="GTP_bd_Obg/CgtA"/>
    <property type="match status" value="1"/>
</dbReference>
<reference evidence="13" key="2">
    <citation type="journal article" date="2021" name="PeerJ">
        <title>Extensive microbial diversity within the chicken gut microbiome revealed by metagenomics and culture.</title>
        <authorList>
            <person name="Gilroy R."/>
            <person name="Ravi A."/>
            <person name="Getino M."/>
            <person name="Pursley I."/>
            <person name="Horton D.L."/>
            <person name="Alikhan N.F."/>
            <person name="Baker D."/>
            <person name="Gharbi K."/>
            <person name="Hall N."/>
            <person name="Watson M."/>
            <person name="Adriaenssens E.M."/>
            <person name="Foster-Nyarko E."/>
            <person name="Jarju S."/>
            <person name="Secka A."/>
            <person name="Antonio M."/>
            <person name="Oren A."/>
            <person name="Chaudhuri R.R."/>
            <person name="La Ragione R."/>
            <person name="Hildebrand F."/>
            <person name="Pallen M.J."/>
        </authorList>
    </citation>
    <scope>NUCLEOTIDE SEQUENCE</scope>
    <source>
        <strain evidence="13">C6-149</strain>
    </source>
</reference>
<dbReference type="InterPro" id="IPR036726">
    <property type="entry name" value="GTP1_OBG_dom_sf"/>
</dbReference>
<dbReference type="Gene3D" id="2.70.210.12">
    <property type="entry name" value="GTP1/OBG domain"/>
    <property type="match status" value="1"/>
</dbReference>
<dbReference type="Pfam" id="PF01018">
    <property type="entry name" value="GTP1_OBG"/>
    <property type="match status" value="1"/>
</dbReference>
<dbReference type="PROSITE" id="PS51883">
    <property type="entry name" value="OBG"/>
    <property type="match status" value="1"/>
</dbReference>
<comment type="similarity">
    <text evidence="2 9">Belongs to the TRAFAC class OBG-HflX-like GTPase superfamily. OBG GTPase family.</text>
</comment>
<dbReference type="Pfam" id="PF01926">
    <property type="entry name" value="MMR_HSR1"/>
    <property type="match status" value="1"/>
</dbReference>
<evidence type="ECO:0000259" key="11">
    <source>
        <dbReference type="PROSITE" id="PS51881"/>
    </source>
</evidence>
<dbReference type="InterPro" id="IPR014100">
    <property type="entry name" value="GTP-bd_Obg/CgtA"/>
</dbReference>
<feature type="binding site" evidence="9">
    <location>
        <position position="173"/>
    </location>
    <ligand>
        <name>Mg(2+)</name>
        <dbReference type="ChEBI" id="CHEBI:18420"/>
    </ligand>
</feature>
<evidence type="ECO:0000256" key="6">
    <source>
        <dbReference type="ARBA" id="ARBA00022801"/>
    </source>
</evidence>
<dbReference type="InterPro" id="IPR027417">
    <property type="entry name" value="P-loop_NTPase"/>
</dbReference>
<dbReference type="InterPro" id="IPR015349">
    <property type="entry name" value="OCT_dom"/>
</dbReference>
<dbReference type="PROSITE" id="PS51881">
    <property type="entry name" value="OCT"/>
    <property type="match status" value="1"/>
</dbReference>
<dbReference type="HAMAP" id="MF_01454">
    <property type="entry name" value="GTPase_Obg"/>
    <property type="match status" value="1"/>
</dbReference>
<dbReference type="Gene3D" id="3.30.300.350">
    <property type="entry name" value="GTP-binding protein OBG, C-terminal domain"/>
    <property type="match status" value="1"/>
</dbReference>
<evidence type="ECO:0000259" key="10">
    <source>
        <dbReference type="PROSITE" id="PS51710"/>
    </source>
</evidence>
<protein>
    <recommendedName>
        <fullName evidence="9">GTPase Obg</fullName>
        <ecNumber evidence="9">3.6.5.-</ecNumber>
    </recommendedName>
    <alternativeName>
        <fullName evidence="9">GTP-binding protein Obg</fullName>
    </alternativeName>
</protein>
<sequence length="436" mass="48157">MAFVDYAKIELKAGHGGNGIVSFRREKFVPNGGPFGGNGGHGGNIVFQVDEGLRTLMDFRYNRHFKAKPGQNGMTKGKTGRSADDLIIKVPMGTLIKDAESNEILADLTKPNEKVIIAKGGRGGRGNMAFATPKNSAPEIAENGEPGEEKTVILELKLLADVGLVGYPSVGKSTLLSVVSNAKPKIADYHFTTIDPNIGVVKVNDTDSFVMADLPGLIDGASQGIGLGFKFLKHIERTKLIVHLVSMDRTDDDRDPIEKFKAINQELSTYDNKLLKLPQIVVATKMDITGAKDEFLTFKRDLENVKIVNVKDVLSISSVTHQGIDELLNKINQTLKTLSQRVMKTNDEEKIVNYNYDDQKSEDNSFKITRLDGHLWQVSGYKVEKLLKMTNTQYEQSLLRFARQLKSMGIDEALAQAGAQDGDTVQILDFTFEYMK</sequence>
<dbReference type="NCBIfam" id="TIGR03595">
    <property type="entry name" value="Obg_CgtA_exten"/>
    <property type="match status" value="1"/>
</dbReference>
<feature type="domain" description="OBG-type G" evidence="10">
    <location>
        <begin position="160"/>
        <end position="336"/>
    </location>
</feature>
<accession>A0A9D9H9X1</accession>
<dbReference type="FunFam" id="2.70.210.12:FF:000001">
    <property type="entry name" value="GTPase Obg"/>
    <property type="match status" value="1"/>
</dbReference>
<evidence type="ECO:0000259" key="12">
    <source>
        <dbReference type="PROSITE" id="PS51883"/>
    </source>
</evidence>
<evidence type="ECO:0000313" key="13">
    <source>
        <dbReference type="EMBL" id="MBO8441752.1"/>
    </source>
</evidence>
<dbReference type="SUPFAM" id="SSF52540">
    <property type="entry name" value="P-loop containing nucleoside triphosphate hydrolases"/>
    <property type="match status" value="1"/>
</dbReference>
<dbReference type="GO" id="GO:0005737">
    <property type="term" value="C:cytoplasm"/>
    <property type="evidence" value="ECO:0007669"/>
    <property type="project" value="UniProtKB-SubCell"/>
</dbReference>
<evidence type="ECO:0000256" key="9">
    <source>
        <dbReference type="HAMAP-Rule" id="MF_01454"/>
    </source>
</evidence>
<dbReference type="EC" id="3.6.5.-" evidence="9"/>
<dbReference type="GO" id="GO:0042254">
    <property type="term" value="P:ribosome biogenesis"/>
    <property type="evidence" value="ECO:0007669"/>
    <property type="project" value="UniProtKB-UniRule"/>
</dbReference>
<keyword evidence="6 9" id="KW-0378">Hydrolase</keyword>
<dbReference type="SUPFAM" id="SSF102741">
    <property type="entry name" value="Obg GTP-binding protein C-terminal domain"/>
    <property type="match status" value="1"/>
</dbReference>
<feature type="binding site" evidence="9">
    <location>
        <begin position="191"/>
        <end position="195"/>
    </location>
    <ligand>
        <name>GTP</name>
        <dbReference type="ChEBI" id="CHEBI:37565"/>
    </ligand>
</feature>
<dbReference type="InterPro" id="IPR036346">
    <property type="entry name" value="GTP-bd_prot_GTP1/OBG_C_sf"/>
</dbReference>
<dbReference type="PANTHER" id="PTHR11702">
    <property type="entry name" value="DEVELOPMENTALLY REGULATED GTP-BINDING PROTEIN-RELATED"/>
    <property type="match status" value="1"/>
</dbReference>
<dbReference type="NCBIfam" id="NF008956">
    <property type="entry name" value="PRK12299.1"/>
    <property type="match status" value="1"/>
</dbReference>
<evidence type="ECO:0000256" key="5">
    <source>
        <dbReference type="ARBA" id="ARBA00022741"/>
    </source>
</evidence>
<comment type="caution">
    <text evidence="13">The sequence shown here is derived from an EMBL/GenBank/DDBJ whole genome shotgun (WGS) entry which is preliminary data.</text>
</comment>
<reference evidence="13" key="1">
    <citation type="submission" date="2020-10" db="EMBL/GenBank/DDBJ databases">
        <authorList>
            <person name="Gilroy R."/>
        </authorList>
    </citation>
    <scope>NUCLEOTIDE SEQUENCE</scope>
    <source>
        <strain evidence="13">C6-149</strain>
    </source>
</reference>
<dbReference type="NCBIfam" id="NF008954">
    <property type="entry name" value="PRK12296.1"/>
    <property type="match status" value="1"/>
</dbReference>
<dbReference type="GO" id="GO:0000287">
    <property type="term" value="F:magnesium ion binding"/>
    <property type="evidence" value="ECO:0007669"/>
    <property type="project" value="InterPro"/>
</dbReference>
<feature type="binding site" evidence="9">
    <location>
        <begin position="284"/>
        <end position="287"/>
    </location>
    <ligand>
        <name>GTP</name>
        <dbReference type="ChEBI" id="CHEBI:37565"/>
    </ligand>
</feature>
<dbReference type="SUPFAM" id="SSF82051">
    <property type="entry name" value="Obg GTP-binding protein N-terminal domain"/>
    <property type="match status" value="1"/>
</dbReference>
<dbReference type="PROSITE" id="PS51710">
    <property type="entry name" value="G_OBG"/>
    <property type="match status" value="1"/>
</dbReference>
<feature type="domain" description="Obg" evidence="12">
    <location>
        <begin position="1"/>
        <end position="159"/>
    </location>
</feature>
<feature type="domain" description="OCT" evidence="11">
    <location>
        <begin position="358"/>
        <end position="436"/>
    </location>
</feature>
<gene>
    <name evidence="13" type="primary">obgE</name>
    <name evidence="9" type="synonym">obg</name>
    <name evidence="13" type="ORF">IAA89_04920</name>
</gene>
<feature type="binding site" evidence="9">
    <location>
        <begin position="317"/>
        <end position="319"/>
    </location>
    <ligand>
        <name>GTP</name>
        <dbReference type="ChEBI" id="CHEBI:37565"/>
    </ligand>
</feature>
<dbReference type="EMBL" id="JADIMP010000083">
    <property type="protein sequence ID" value="MBO8441752.1"/>
    <property type="molecule type" value="Genomic_DNA"/>
</dbReference>
<dbReference type="CDD" id="cd01898">
    <property type="entry name" value="Obg"/>
    <property type="match status" value="1"/>
</dbReference>
<evidence type="ECO:0000313" key="14">
    <source>
        <dbReference type="Proteomes" id="UP000823614"/>
    </source>
</evidence>
<dbReference type="PROSITE" id="PS00905">
    <property type="entry name" value="GTP1_OBG"/>
    <property type="match status" value="1"/>
</dbReference>
<dbReference type="InterPro" id="IPR045086">
    <property type="entry name" value="OBG_GTPase"/>
</dbReference>